<gene>
    <name evidence="7" type="ORF">SAMN04490248_10681</name>
</gene>
<dbReference type="Pfam" id="PF00274">
    <property type="entry name" value="Glycolytic"/>
    <property type="match status" value="1"/>
</dbReference>
<dbReference type="RefSeq" id="WP_093116908.1">
    <property type="nucleotide sequence ID" value="NZ_FODS01000006.1"/>
</dbReference>
<organism evidence="7 8">
    <name type="scientific">Salinihabitans flavidus</name>
    <dbReference type="NCBI Taxonomy" id="569882"/>
    <lineage>
        <taxon>Bacteria</taxon>
        <taxon>Pseudomonadati</taxon>
        <taxon>Pseudomonadota</taxon>
        <taxon>Alphaproteobacteria</taxon>
        <taxon>Rhodobacterales</taxon>
        <taxon>Roseobacteraceae</taxon>
        <taxon>Salinihabitans</taxon>
    </lineage>
</organism>
<dbReference type="STRING" id="569882.SAMN04490248_10681"/>
<evidence type="ECO:0000313" key="7">
    <source>
        <dbReference type="EMBL" id="SEO51238.1"/>
    </source>
</evidence>
<evidence type="ECO:0000256" key="4">
    <source>
        <dbReference type="ARBA" id="ARBA00023152"/>
    </source>
</evidence>
<dbReference type="Proteomes" id="UP000198893">
    <property type="component" value="Unassembled WGS sequence"/>
</dbReference>
<name>A0A1H8QB49_9RHOB</name>
<keyword evidence="8" id="KW-1185">Reference proteome</keyword>
<comment type="pathway">
    <text evidence="1">Carbohydrate degradation; glycolysis; D-glyceraldehyde 3-phosphate and glycerone phosphate from D-glucose: step 4/4.</text>
</comment>
<evidence type="ECO:0000313" key="8">
    <source>
        <dbReference type="Proteomes" id="UP000198893"/>
    </source>
</evidence>
<keyword evidence="5" id="KW-0456">Lyase</keyword>
<proteinExistence type="inferred from homology"/>
<dbReference type="AlphaFoldDB" id="A0A1H8QB49"/>
<dbReference type="InterPro" id="IPR013785">
    <property type="entry name" value="Aldolase_TIM"/>
</dbReference>
<dbReference type="NCBIfam" id="NF003784">
    <property type="entry name" value="PRK05377.1"/>
    <property type="match status" value="1"/>
</dbReference>
<reference evidence="7 8" key="1">
    <citation type="submission" date="2016-10" db="EMBL/GenBank/DDBJ databases">
        <authorList>
            <person name="de Groot N.N."/>
        </authorList>
    </citation>
    <scope>NUCLEOTIDE SEQUENCE [LARGE SCALE GENOMIC DNA]</scope>
    <source>
        <strain evidence="7 8">DSM 27842</strain>
    </source>
</reference>
<dbReference type="OrthoDB" id="9813469at2"/>
<dbReference type="InterPro" id="IPR000741">
    <property type="entry name" value="FBA_I"/>
</dbReference>
<sequence>MSKQLQAEKIGAGKGFIAALDQSGGSTPKALHLYGIEEDAYSSDEEMFDLIHEMRARIARAPSFTGDKIVGAILFEDTMDREIAGKPSANYLWSERGIVPFLKVDKGLAEPENGVRMMKPMPDLDALLSRAVQAGIFGTKMRSVIDAANPAGIKAIVDQQFEIGEQILAQGLMPILEPEVTISIPDKSEAEDILLAELLAHLDALPDDRQVMLKLTLPSKPNLYKPLVDHPRVLRVVALSGGYTRDEANEKLAQNTGVIASFSRGLTEGLSAQQSEAEFNATISEAIESIYAASVAG</sequence>
<dbReference type="EC" id="4.1.2.13" evidence="3"/>
<evidence type="ECO:0000256" key="2">
    <source>
        <dbReference type="ARBA" id="ARBA00010387"/>
    </source>
</evidence>
<comment type="similarity">
    <text evidence="2">Belongs to the class I fructose-bisphosphate aldolase family.</text>
</comment>
<dbReference type="GO" id="GO:0004332">
    <property type="term" value="F:fructose-bisphosphate aldolase activity"/>
    <property type="evidence" value="ECO:0007669"/>
    <property type="project" value="UniProtKB-EC"/>
</dbReference>
<evidence type="ECO:0000256" key="3">
    <source>
        <dbReference type="ARBA" id="ARBA00013068"/>
    </source>
</evidence>
<dbReference type="PANTHER" id="PTHR11627">
    <property type="entry name" value="FRUCTOSE-BISPHOSPHATE ALDOLASE"/>
    <property type="match status" value="1"/>
</dbReference>
<dbReference type="EMBL" id="FODS01000006">
    <property type="protein sequence ID" value="SEO51238.1"/>
    <property type="molecule type" value="Genomic_DNA"/>
</dbReference>
<dbReference type="GO" id="GO:0006096">
    <property type="term" value="P:glycolytic process"/>
    <property type="evidence" value="ECO:0007669"/>
    <property type="project" value="UniProtKB-UniPathway"/>
</dbReference>
<evidence type="ECO:0000256" key="5">
    <source>
        <dbReference type="ARBA" id="ARBA00023239"/>
    </source>
</evidence>
<protein>
    <recommendedName>
        <fullName evidence="3">fructose-bisphosphate aldolase</fullName>
        <ecNumber evidence="3">4.1.2.13</ecNumber>
    </recommendedName>
    <alternativeName>
        <fullName evidence="6">Fructose-bisphosphate aldolase class I</fullName>
    </alternativeName>
</protein>
<evidence type="ECO:0000256" key="1">
    <source>
        <dbReference type="ARBA" id="ARBA00004714"/>
    </source>
</evidence>
<accession>A0A1H8QB49</accession>
<dbReference type="Gene3D" id="3.20.20.70">
    <property type="entry name" value="Aldolase class I"/>
    <property type="match status" value="1"/>
</dbReference>
<dbReference type="UniPathway" id="UPA00109">
    <property type="reaction ID" value="UER00183"/>
</dbReference>
<keyword evidence="4" id="KW-0324">Glycolysis</keyword>
<dbReference type="SUPFAM" id="SSF51569">
    <property type="entry name" value="Aldolase"/>
    <property type="match status" value="1"/>
</dbReference>
<evidence type="ECO:0000256" key="6">
    <source>
        <dbReference type="ARBA" id="ARBA00029799"/>
    </source>
</evidence>